<evidence type="ECO:0000256" key="3">
    <source>
        <dbReference type="ARBA" id="ARBA00022964"/>
    </source>
</evidence>
<dbReference type="Gene3D" id="2.60.120.330">
    <property type="entry name" value="B-lactam Antibiotic, Isopenicillin N Synthase, Chain"/>
    <property type="match status" value="1"/>
</dbReference>
<dbReference type="Proteomes" id="UP001327560">
    <property type="component" value="Chromosome 9"/>
</dbReference>
<proteinExistence type="inferred from homology"/>
<keyword evidence="3" id="KW-0223">Dioxygenase</keyword>
<dbReference type="Pfam" id="PF14226">
    <property type="entry name" value="DIOX_N"/>
    <property type="match status" value="1"/>
</dbReference>
<evidence type="ECO:0000256" key="5">
    <source>
        <dbReference type="ARBA" id="ARBA00023004"/>
    </source>
</evidence>
<accession>A0AAQ3QPJ8</accession>
<dbReference type="SUPFAM" id="SSF51197">
    <property type="entry name" value="Clavaminate synthase-like"/>
    <property type="match status" value="1"/>
</dbReference>
<dbReference type="InterPro" id="IPR005123">
    <property type="entry name" value="Oxoglu/Fe-dep_dioxygenase_dom"/>
</dbReference>
<comment type="catalytic activity">
    <reaction evidence="6">
        <text>gibberellin A1 + 2-oxoglutarate + O2 = gibberellin A8 + succinate + CO2</text>
        <dbReference type="Rhea" id="RHEA:15005"/>
        <dbReference type="ChEBI" id="CHEBI:15379"/>
        <dbReference type="ChEBI" id="CHEBI:16526"/>
        <dbReference type="ChEBI" id="CHEBI:16810"/>
        <dbReference type="ChEBI" id="CHEBI:30031"/>
        <dbReference type="ChEBI" id="CHEBI:58524"/>
        <dbReference type="ChEBI" id="CHEBI:58594"/>
        <dbReference type="EC" id="1.14.11.13"/>
    </reaction>
</comment>
<feature type="domain" description="Fe2OG dioxygenase" evidence="10">
    <location>
        <begin position="176"/>
        <end position="283"/>
    </location>
</feature>
<keyword evidence="5 9" id="KW-0408">Iron</keyword>
<comment type="similarity">
    <text evidence="7">Belongs to the iron/ascorbate-dependent oxidoreductase family. GA2OX subfamily.</text>
</comment>
<evidence type="ECO:0000256" key="2">
    <source>
        <dbReference type="ARBA" id="ARBA00022723"/>
    </source>
</evidence>
<evidence type="ECO:0000256" key="9">
    <source>
        <dbReference type="RuleBase" id="RU003682"/>
    </source>
</evidence>
<gene>
    <name evidence="11" type="ORF">Cni_G29406</name>
</gene>
<evidence type="ECO:0000256" key="7">
    <source>
        <dbReference type="ARBA" id="ARBA00061282"/>
    </source>
</evidence>
<comment type="cofactor">
    <cofactor evidence="1">
        <name>L-ascorbate</name>
        <dbReference type="ChEBI" id="CHEBI:38290"/>
    </cofactor>
</comment>
<dbReference type="PANTHER" id="PTHR47990">
    <property type="entry name" value="2-OXOGLUTARATE (2OG) AND FE(II)-DEPENDENT OXYGENASE SUPERFAMILY PROTEIN-RELATED"/>
    <property type="match status" value="1"/>
</dbReference>
<dbReference type="InterPro" id="IPR026992">
    <property type="entry name" value="DIOX_N"/>
</dbReference>
<dbReference type="EC" id="1.14.11.13" evidence="8"/>
<sequence>MVVLSNQEFDQISLIPSPNKPTAFPGVPVVDLAQPDAAATLVKACEEFGFFKITNHGVSLELMQRMEAEAVSFFNSPLVDKEKSGPPNPLGYGNKKIGSNGDKGWVEYLVFSVCPKPLSSMLINLLHQPSTYSFSCALKEYLSAIRKLASQVLELMAEGLGMESGEGISKFVMGEESDGIFRINHYPPYPVLQGFNCDYKLTGFGEHTDPQVISVLRSNNSPGLQIALKDGKWVSVSPDEQSFFINVGDSLQVLTNGRFRSVRHRVVANGRESRVSMIYFFGPALREKIYPLPQLVGEGDQSLYKEFTWGEFKKAAYKTRLADNRLGHFEK</sequence>
<dbReference type="InterPro" id="IPR027443">
    <property type="entry name" value="IPNS-like_sf"/>
</dbReference>
<dbReference type="PROSITE" id="PS51471">
    <property type="entry name" value="FE2OG_OXY"/>
    <property type="match status" value="1"/>
</dbReference>
<protein>
    <recommendedName>
        <fullName evidence="8">gibberellin 2beta-dioxygenase</fullName>
        <ecNumber evidence="8">1.14.11.13</ecNumber>
    </recommendedName>
</protein>
<dbReference type="GO" id="GO:0045543">
    <property type="term" value="F:gibberellin 2-beta-dioxygenase activity"/>
    <property type="evidence" value="ECO:0007669"/>
    <property type="project" value="UniProtKB-EC"/>
</dbReference>
<reference evidence="11 12" key="1">
    <citation type="submission" date="2023-10" db="EMBL/GenBank/DDBJ databases">
        <title>Chromosome-scale genome assembly provides insights into flower coloration mechanisms of Canna indica.</title>
        <authorList>
            <person name="Li C."/>
        </authorList>
    </citation>
    <scope>NUCLEOTIDE SEQUENCE [LARGE SCALE GENOMIC DNA]</scope>
    <source>
        <tissue evidence="11">Flower</tissue>
    </source>
</reference>
<dbReference type="AlphaFoldDB" id="A0AAQ3QPJ8"/>
<evidence type="ECO:0000256" key="1">
    <source>
        <dbReference type="ARBA" id="ARBA00001961"/>
    </source>
</evidence>
<evidence type="ECO:0000313" key="11">
    <source>
        <dbReference type="EMBL" id="WOL20601.1"/>
    </source>
</evidence>
<evidence type="ECO:0000313" key="12">
    <source>
        <dbReference type="Proteomes" id="UP001327560"/>
    </source>
</evidence>
<evidence type="ECO:0000256" key="8">
    <source>
        <dbReference type="ARBA" id="ARBA00066708"/>
    </source>
</evidence>
<dbReference type="PRINTS" id="PR00682">
    <property type="entry name" value="IPNSYNTHASE"/>
</dbReference>
<dbReference type="EMBL" id="CP136898">
    <property type="protein sequence ID" value="WOL20601.1"/>
    <property type="molecule type" value="Genomic_DNA"/>
</dbReference>
<name>A0AAQ3QPJ8_9LILI</name>
<dbReference type="InterPro" id="IPR050231">
    <property type="entry name" value="Iron_ascorbate_oxido_reductase"/>
</dbReference>
<evidence type="ECO:0000256" key="4">
    <source>
        <dbReference type="ARBA" id="ARBA00023002"/>
    </source>
</evidence>
<dbReference type="InterPro" id="IPR044861">
    <property type="entry name" value="IPNS-like_FE2OG_OXY"/>
</dbReference>
<organism evidence="11 12">
    <name type="scientific">Canna indica</name>
    <name type="common">Indian-shot</name>
    <dbReference type="NCBI Taxonomy" id="4628"/>
    <lineage>
        <taxon>Eukaryota</taxon>
        <taxon>Viridiplantae</taxon>
        <taxon>Streptophyta</taxon>
        <taxon>Embryophyta</taxon>
        <taxon>Tracheophyta</taxon>
        <taxon>Spermatophyta</taxon>
        <taxon>Magnoliopsida</taxon>
        <taxon>Liliopsida</taxon>
        <taxon>Zingiberales</taxon>
        <taxon>Cannaceae</taxon>
        <taxon>Canna</taxon>
    </lineage>
</organism>
<dbReference type="GO" id="GO:0046872">
    <property type="term" value="F:metal ion binding"/>
    <property type="evidence" value="ECO:0007669"/>
    <property type="project" value="UniProtKB-KW"/>
</dbReference>
<keyword evidence="2 9" id="KW-0479">Metal-binding</keyword>
<evidence type="ECO:0000259" key="10">
    <source>
        <dbReference type="PROSITE" id="PS51471"/>
    </source>
</evidence>
<dbReference type="FunFam" id="2.60.120.330:FF:000014">
    <property type="entry name" value="Gibberellin 2-beta-dioxygenase 1"/>
    <property type="match status" value="1"/>
</dbReference>
<dbReference type="Pfam" id="PF03171">
    <property type="entry name" value="2OG-FeII_Oxy"/>
    <property type="match status" value="1"/>
</dbReference>
<evidence type="ECO:0000256" key="6">
    <source>
        <dbReference type="ARBA" id="ARBA00052204"/>
    </source>
</evidence>
<keyword evidence="12" id="KW-1185">Reference proteome</keyword>
<keyword evidence="4 9" id="KW-0560">Oxidoreductase</keyword>